<evidence type="ECO:0000256" key="3">
    <source>
        <dbReference type="ARBA" id="ARBA00022833"/>
    </source>
</evidence>
<proteinExistence type="predicted"/>
<sequence>MSKDHSCCSSTCNVWRKENPNVCSPICDCGERCALRTTKTIKNHGKQFWGCSKYKSGIEDGGCNFFKWCSDVSEHEMGTCLKCEGNKQSLLNNEEMDSNKKTLVKLQKCIFIVEKWMKLLIILVCVLYVINTVLVSMMMVG</sequence>
<evidence type="ECO:0000256" key="1">
    <source>
        <dbReference type="ARBA" id="ARBA00022723"/>
    </source>
</evidence>
<organism evidence="7 8">
    <name type="scientific">Vigna mungo</name>
    <name type="common">Black gram</name>
    <name type="synonym">Phaseolus mungo</name>
    <dbReference type="NCBI Taxonomy" id="3915"/>
    <lineage>
        <taxon>Eukaryota</taxon>
        <taxon>Viridiplantae</taxon>
        <taxon>Streptophyta</taxon>
        <taxon>Embryophyta</taxon>
        <taxon>Tracheophyta</taxon>
        <taxon>Spermatophyta</taxon>
        <taxon>Magnoliopsida</taxon>
        <taxon>eudicotyledons</taxon>
        <taxon>Gunneridae</taxon>
        <taxon>Pentapetalae</taxon>
        <taxon>rosids</taxon>
        <taxon>fabids</taxon>
        <taxon>Fabales</taxon>
        <taxon>Fabaceae</taxon>
        <taxon>Papilionoideae</taxon>
        <taxon>50 kb inversion clade</taxon>
        <taxon>NPAAA clade</taxon>
        <taxon>indigoferoid/millettioid clade</taxon>
        <taxon>Phaseoleae</taxon>
        <taxon>Vigna</taxon>
    </lineage>
</organism>
<reference evidence="7 8" key="1">
    <citation type="journal article" date="2023" name="Life. Sci Alliance">
        <title>Evolutionary insights into 3D genome organization and epigenetic landscape of Vigna mungo.</title>
        <authorList>
            <person name="Junaid A."/>
            <person name="Singh B."/>
            <person name="Bhatia S."/>
        </authorList>
    </citation>
    <scope>NUCLEOTIDE SEQUENCE [LARGE SCALE GENOMIC DNA]</scope>
    <source>
        <strain evidence="7">Urdbean</strain>
    </source>
</reference>
<evidence type="ECO:0000313" key="8">
    <source>
        <dbReference type="Proteomes" id="UP001374535"/>
    </source>
</evidence>
<dbReference type="Pfam" id="PF06839">
    <property type="entry name" value="Zn_ribbon_GRF"/>
    <property type="match status" value="1"/>
</dbReference>
<dbReference type="GO" id="GO:0008270">
    <property type="term" value="F:zinc ion binding"/>
    <property type="evidence" value="ECO:0007669"/>
    <property type="project" value="UniProtKB-KW"/>
</dbReference>
<dbReference type="InterPro" id="IPR010666">
    <property type="entry name" value="Znf_GRF"/>
</dbReference>
<feature type="domain" description="GRF-type" evidence="6">
    <location>
        <begin position="27"/>
        <end position="72"/>
    </location>
</feature>
<evidence type="ECO:0000313" key="7">
    <source>
        <dbReference type="EMBL" id="WVZ04401.1"/>
    </source>
</evidence>
<keyword evidence="5" id="KW-0812">Transmembrane</keyword>
<dbReference type="AlphaFoldDB" id="A0AAQ3N8U2"/>
<dbReference type="PANTHER" id="PTHR33248">
    <property type="entry name" value="ZINC ION-BINDING PROTEIN"/>
    <property type="match status" value="1"/>
</dbReference>
<dbReference type="EMBL" id="CP144694">
    <property type="protein sequence ID" value="WVZ04401.1"/>
    <property type="molecule type" value="Genomic_DNA"/>
</dbReference>
<name>A0AAQ3N8U2_VIGMU</name>
<keyword evidence="1" id="KW-0479">Metal-binding</keyword>
<evidence type="ECO:0000256" key="5">
    <source>
        <dbReference type="SAM" id="Phobius"/>
    </source>
</evidence>
<keyword evidence="5" id="KW-1133">Transmembrane helix</keyword>
<evidence type="ECO:0000256" key="2">
    <source>
        <dbReference type="ARBA" id="ARBA00022771"/>
    </source>
</evidence>
<feature type="transmembrane region" description="Helical" evidence="5">
    <location>
        <begin position="119"/>
        <end position="140"/>
    </location>
</feature>
<keyword evidence="8" id="KW-1185">Reference proteome</keyword>
<keyword evidence="5" id="KW-0472">Membrane</keyword>
<evidence type="ECO:0000256" key="4">
    <source>
        <dbReference type="PROSITE-ProRule" id="PRU01343"/>
    </source>
</evidence>
<evidence type="ECO:0000259" key="6">
    <source>
        <dbReference type="PROSITE" id="PS51999"/>
    </source>
</evidence>
<keyword evidence="2 4" id="KW-0863">Zinc-finger</keyword>
<keyword evidence="3" id="KW-0862">Zinc</keyword>
<dbReference type="PROSITE" id="PS51999">
    <property type="entry name" value="ZF_GRF"/>
    <property type="match status" value="1"/>
</dbReference>
<gene>
    <name evidence="7" type="ORF">V8G54_025207</name>
</gene>
<dbReference type="Proteomes" id="UP001374535">
    <property type="component" value="Chromosome 7"/>
</dbReference>
<protein>
    <recommendedName>
        <fullName evidence="6">GRF-type domain-containing protein</fullName>
    </recommendedName>
</protein>
<accession>A0AAQ3N8U2</accession>